<dbReference type="GO" id="GO:0008967">
    <property type="term" value="F:phosphoglycolate phosphatase activity"/>
    <property type="evidence" value="ECO:0007669"/>
    <property type="project" value="TreeGrafter"/>
</dbReference>
<dbReference type="InterPro" id="IPR041492">
    <property type="entry name" value="HAD_2"/>
</dbReference>
<dbReference type="GO" id="GO:0005829">
    <property type="term" value="C:cytosol"/>
    <property type="evidence" value="ECO:0007669"/>
    <property type="project" value="TreeGrafter"/>
</dbReference>
<dbReference type="RefSeq" id="WP_196397340.1">
    <property type="nucleotide sequence ID" value="NZ_JADNYM010000017.1"/>
</dbReference>
<gene>
    <name evidence="1" type="ORF">IV500_13525</name>
</gene>
<dbReference type="Gene3D" id="3.40.50.1000">
    <property type="entry name" value="HAD superfamily/HAD-like"/>
    <property type="match status" value="1"/>
</dbReference>
<name>A0A931CP17_9MICC</name>
<proteinExistence type="predicted"/>
<protein>
    <submittedName>
        <fullName evidence="1">HAD family hydrolase</fullName>
    </submittedName>
</protein>
<reference evidence="1 2" key="1">
    <citation type="submission" date="2020-11" db="EMBL/GenBank/DDBJ databases">
        <title>Arthrobacter antarcticus sp. nov., isolated from Antarctic Soil.</title>
        <authorList>
            <person name="Li J."/>
        </authorList>
    </citation>
    <scope>NUCLEOTIDE SEQUENCE [LARGE SCALE GENOMIC DNA]</scope>
    <source>
        <strain evidence="1 2">Z1-20</strain>
    </source>
</reference>
<sequence length="229" mass="23755">MSGHGGKKFGVLFDVDGTLIDSSYLHTVAWWQAFRRQGIDVQMASIHRAVGMGGDKIIAHLLGPDRTVEDDAALEAAHGAIFSTHWPALRAFPGAKELLVQCADAQLAVVLASSAQEDELAVLKSALDADASIDAATSSGDAEHSKPAPDILSAALRAGQLEAANVVYVGDSVWDVQACAKLSIPCIGLTCGGTSEAELRDAGAVAVYQNPASLLQELANSPIGNLAAR</sequence>
<dbReference type="Gene3D" id="1.10.150.240">
    <property type="entry name" value="Putative phosphatase, domain 2"/>
    <property type="match status" value="1"/>
</dbReference>
<accession>A0A931CP17</accession>
<dbReference type="Pfam" id="PF13419">
    <property type="entry name" value="HAD_2"/>
    <property type="match status" value="1"/>
</dbReference>
<dbReference type="InterPro" id="IPR036412">
    <property type="entry name" value="HAD-like_sf"/>
</dbReference>
<organism evidence="1 2">
    <name type="scientific">Arthrobacter terrae</name>
    <dbReference type="NCBI Taxonomy" id="2935737"/>
    <lineage>
        <taxon>Bacteria</taxon>
        <taxon>Bacillati</taxon>
        <taxon>Actinomycetota</taxon>
        <taxon>Actinomycetes</taxon>
        <taxon>Micrococcales</taxon>
        <taxon>Micrococcaceae</taxon>
        <taxon>Arthrobacter</taxon>
    </lineage>
</organism>
<comment type="caution">
    <text evidence="1">The sequence shown here is derived from an EMBL/GenBank/DDBJ whole genome shotgun (WGS) entry which is preliminary data.</text>
</comment>
<keyword evidence="1" id="KW-0378">Hydrolase</keyword>
<dbReference type="GO" id="GO:0006281">
    <property type="term" value="P:DNA repair"/>
    <property type="evidence" value="ECO:0007669"/>
    <property type="project" value="TreeGrafter"/>
</dbReference>
<keyword evidence="2" id="KW-1185">Reference proteome</keyword>
<dbReference type="InterPro" id="IPR023214">
    <property type="entry name" value="HAD_sf"/>
</dbReference>
<dbReference type="PANTHER" id="PTHR43434:SF16">
    <property type="entry name" value="BLL8046 PROTEIN"/>
    <property type="match status" value="1"/>
</dbReference>
<dbReference type="SUPFAM" id="SSF56784">
    <property type="entry name" value="HAD-like"/>
    <property type="match status" value="1"/>
</dbReference>
<dbReference type="AlphaFoldDB" id="A0A931CP17"/>
<evidence type="ECO:0000313" key="1">
    <source>
        <dbReference type="EMBL" id="MBG0740402.1"/>
    </source>
</evidence>
<dbReference type="InterPro" id="IPR050155">
    <property type="entry name" value="HAD-like_hydrolase_sf"/>
</dbReference>
<dbReference type="PANTHER" id="PTHR43434">
    <property type="entry name" value="PHOSPHOGLYCOLATE PHOSPHATASE"/>
    <property type="match status" value="1"/>
</dbReference>
<dbReference type="EMBL" id="JADNYM010000017">
    <property type="protein sequence ID" value="MBG0740402.1"/>
    <property type="molecule type" value="Genomic_DNA"/>
</dbReference>
<dbReference type="SFLD" id="SFLDS00003">
    <property type="entry name" value="Haloacid_Dehalogenase"/>
    <property type="match status" value="1"/>
</dbReference>
<dbReference type="InterPro" id="IPR023198">
    <property type="entry name" value="PGP-like_dom2"/>
</dbReference>
<dbReference type="SFLD" id="SFLDG01129">
    <property type="entry name" value="C1.5:_HAD__Beta-PGM__Phosphata"/>
    <property type="match status" value="1"/>
</dbReference>
<evidence type="ECO:0000313" key="2">
    <source>
        <dbReference type="Proteomes" id="UP000655366"/>
    </source>
</evidence>
<dbReference type="Proteomes" id="UP000655366">
    <property type="component" value="Unassembled WGS sequence"/>
</dbReference>